<evidence type="ECO:0000256" key="7">
    <source>
        <dbReference type="ARBA" id="ARBA00023204"/>
    </source>
</evidence>
<feature type="region of interest" description="Disordered" evidence="11">
    <location>
        <begin position="1"/>
        <end position="163"/>
    </location>
</feature>
<evidence type="ECO:0000256" key="4">
    <source>
        <dbReference type="ARBA" id="ARBA00022763"/>
    </source>
</evidence>
<reference evidence="12 13" key="1">
    <citation type="submission" date="2020-11" db="EMBL/GenBank/DDBJ databases">
        <title>Kefir isolates.</title>
        <authorList>
            <person name="Marcisauskas S."/>
            <person name="Kim Y."/>
            <person name="Blasche S."/>
        </authorList>
    </citation>
    <scope>NUCLEOTIDE SEQUENCE [LARGE SCALE GENOMIC DNA]</scope>
    <source>
        <strain evidence="12 13">KR</strain>
    </source>
</reference>
<keyword evidence="4" id="KW-0227">DNA damage</keyword>
<evidence type="ECO:0008006" key="14">
    <source>
        <dbReference type="Google" id="ProtNLM"/>
    </source>
</evidence>
<dbReference type="EMBL" id="PUHQ01000028">
    <property type="protein sequence ID" value="KAG0662233.1"/>
    <property type="molecule type" value="Genomic_DNA"/>
</dbReference>
<evidence type="ECO:0000256" key="1">
    <source>
        <dbReference type="ARBA" id="ARBA00004123"/>
    </source>
</evidence>
<keyword evidence="13" id="KW-1185">Reference proteome</keyword>
<evidence type="ECO:0000256" key="6">
    <source>
        <dbReference type="ARBA" id="ARBA00022839"/>
    </source>
</evidence>
<dbReference type="InterPro" id="IPR003903">
    <property type="entry name" value="UIM_dom"/>
</dbReference>
<protein>
    <recommendedName>
        <fullName evidence="14">Phospholipase D/nuclease</fullName>
    </recommendedName>
</protein>
<dbReference type="Gene3D" id="3.30.870.10">
    <property type="entry name" value="Endonuclease Chain A"/>
    <property type="match status" value="3"/>
</dbReference>
<keyword evidence="7" id="KW-0234">DNA repair</keyword>
<proteinExistence type="inferred from homology"/>
<accession>A0A9P6W1P4</accession>
<evidence type="ECO:0000256" key="11">
    <source>
        <dbReference type="SAM" id="MobiDB-lite"/>
    </source>
</evidence>
<comment type="similarity">
    <text evidence="2">Belongs to the tyrosyl-DNA phosphodiesterase family.</text>
</comment>
<dbReference type="SUPFAM" id="SSF56024">
    <property type="entry name" value="Phospholipase D/nuclease"/>
    <property type="match status" value="2"/>
</dbReference>
<evidence type="ECO:0000256" key="10">
    <source>
        <dbReference type="PIRSR" id="PIRSR610347-2"/>
    </source>
</evidence>
<dbReference type="Proteomes" id="UP000777482">
    <property type="component" value="Unassembled WGS sequence"/>
</dbReference>
<feature type="compositionally biased region" description="Low complexity" evidence="11">
    <location>
        <begin position="152"/>
        <end position="163"/>
    </location>
</feature>
<evidence type="ECO:0000256" key="9">
    <source>
        <dbReference type="PIRSR" id="PIRSR610347-1"/>
    </source>
</evidence>
<feature type="active site" description="Nucleophile" evidence="9">
    <location>
        <position position="267"/>
    </location>
</feature>
<evidence type="ECO:0000256" key="2">
    <source>
        <dbReference type="ARBA" id="ARBA00010205"/>
    </source>
</evidence>
<dbReference type="GO" id="GO:0017005">
    <property type="term" value="F:3'-tyrosyl-DNA phosphodiesterase activity"/>
    <property type="evidence" value="ECO:0007669"/>
    <property type="project" value="TreeGrafter"/>
</dbReference>
<dbReference type="GO" id="GO:0004527">
    <property type="term" value="F:exonuclease activity"/>
    <property type="evidence" value="ECO:0007669"/>
    <property type="project" value="UniProtKB-KW"/>
</dbReference>
<feature type="compositionally biased region" description="Basic and acidic residues" evidence="11">
    <location>
        <begin position="93"/>
        <end position="109"/>
    </location>
</feature>
<comment type="subcellular location">
    <subcellularLocation>
        <location evidence="1">Nucleus</location>
    </subcellularLocation>
</comment>
<evidence type="ECO:0000256" key="5">
    <source>
        <dbReference type="ARBA" id="ARBA00022801"/>
    </source>
</evidence>
<dbReference type="PANTHER" id="PTHR12415">
    <property type="entry name" value="TYROSYL-DNA PHOSPHODIESTERASE 1"/>
    <property type="match status" value="1"/>
</dbReference>
<keyword evidence="8" id="KW-0539">Nucleus</keyword>
<organism evidence="12 13">
    <name type="scientific">Rhodotorula mucilaginosa</name>
    <name type="common">Yeast</name>
    <name type="synonym">Rhodotorula rubra</name>
    <dbReference type="NCBI Taxonomy" id="5537"/>
    <lineage>
        <taxon>Eukaryota</taxon>
        <taxon>Fungi</taxon>
        <taxon>Dikarya</taxon>
        <taxon>Basidiomycota</taxon>
        <taxon>Pucciniomycotina</taxon>
        <taxon>Microbotryomycetes</taxon>
        <taxon>Sporidiobolales</taxon>
        <taxon>Sporidiobolaceae</taxon>
        <taxon>Rhodotorula</taxon>
    </lineage>
</organism>
<keyword evidence="3" id="KW-0540">Nuclease</keyword>
<dbReference type="GO" id="GO:0003697">
    <property type="term" value="F:single-stranded DNA binding"/>
    <property type="evidence" value="ECO:0007669"/>
    <property type="project" value="TreeGrafter"/>
</dbReference>
<comment type="caution">
    <text evidence="12">The sequence shown here is derived from an EMBL/GenBank/DDBJ whole genome shotgun (WGS) entry which is preliminary data.</text>
</comment>
<dbReference type="GO" id="GO:0005634">
    <property type="term" value="C:nucleus"/>
    <property type="evidence" value="ECO:0007669"/>
    <property type="project" value="UniProtKB-SubCell"/>
</dbReference>
<keyword evidence="6" id="KW-0269">Exonuclease</keyword>
<feature type="active site" description="Proton donor/acceptor" evidence="9">
    <location>
        <position position="505"/>
    </location>
</feature>
<feature type="compositionally biased region" description="Low complexity" evidence="11">
    <location>
        <begin position="77"/>
        <end position="92"/>
    </location>
</feature>
<feature type="binding site" evidence="10">
    <location>
        <position position="269"/>
    </location>
    <ligand>
        <name>substrate</name>
    </ligand>
</feature>
<evidence type="ECO:0000313" key="12">
    <source>
        <dbReference type="EMBL" id="KAG0662233.1"/>
    </source>
</evidence>
<keyword evidence="5" id="KW-0378">Hydrolase</keyword>
<dbReference type="AlphaFoldDB" id="A0A9P6W1P4"/>
<gene>
    <name evidence="12" type="ORF">C6P46_003419</name>
</gene>
<dbReference type="OrthoDB" id="47785at2759"/>
<dbReference type="GO" id="GO:0003690">
    <property type="term" value="F:double-stranded DNA binding"/>
    <property type="evidence" value="ECO:0007669"/>
    <property type="project" value="TreeGrafter"/>
</dbReference>
<name>A0A9P6W1P4_RHOMI</name>
<sequence>MAPKRRADVLVLDSDDDEIAPRNAPGPRAGSSVRSTTPTGGAADADQFEQDLALAMRLSMEDAGTPSNATGSGGTSTGPAAATAAPNANSSRAELERARLERQRAREADGTAQPSVISASRAPVRRPTPRSRVATLADLPSGEDTGSGGSGASSLRAGGASSQSKLSQRFWDGAVKRVPNDYVPDDESFSFGDLIGPRQTLETAVVSAFCLDPLWVASHFPEETPLLLVMPRGPGDTLPGFAPFGVKGNTFRAVPPTRLQQGAGVMHTKLMLYIHHDFLRIVIPTANAISYDWSIIDNAFYIHDFPLLAEHAEFSADGGEELGTLNPLENPTHTQFSRSFIQVCIKLAVPQLFVSRAKLYDFSRSGDVRLVHSIQGLHPRAEYNKGGGLAALARAVDSLGFATGGHWEIEATGSSIGRYSNNWLAQMLGAASGIHPSSYFRSGNGNQIPAQIPATPPRQASRLPIKIIFPTEDEILSGRGGANGRLSRVTFLGLHKYSSGEASAHEGWMYLGSHNFTPAAWGRLENSASGPQLKITNYELGVVLPIRAKSAEELQTKADALVTYRRPLVKYGPDERPWQQERFLS</sequence>
<dbReference type="PROSITE" id="PS50330">
    <property type="entry name" value="UIM"/>
    <property type="match status" value="1"/>
</dbReference>
<dbReference type="GO" id="GO:0006281">
    <property type="term" value="P:DNA repair"/>
    <property type="evidence" value="ECO:0007669"/>
    <property type="project" value="UniProtKB-KW"/>
</dbReference>
<dbReference type="PANTHER" id="PTHR12415:SF0">
    <property type="entry name" value="TYROSYL-DNA PHOSPHODIESTERASE 1"/>
    <property type="match status" value="1"/>
</dbReference>
<evidence type="ECO:0000256" key="3">
    <source>
        <dbReference type="ARBA" id="ARBA00022722"/>
    </source>
</evidence>
<dbReference type="InterPro" id="IPR010347">
    <property type="entry name" value="Tdp1"/>
</dbReference>
<dbReference type="Pfam" id="PF06087">
    <property type="entry name" value="Tyr-DNA_phospho"/>
    <property type="match status" value="2"/>
</dbReference>
<evidence type="ECO:0000313" key="13">
    <source>
        <dbReference type="Proteomes" id="UP000777482"/>
    </source>
</evidence>
<evidence type="ECO:0000256" key="8">
    <source>
        <dbReference type="ARBA" id="ARBA00023242"/>
    </source>
</evidence>